<dbReference type="InterPro" id="IPR020843">
    <property type="entry name" value="ER"/>
</dbReference>
<keyword evidence="7" id="KW-1185">Reference proteome</keyword>
<dbReference type="SUPFAM" id="SSF50129">
    <property type="entry name" value="GroES-like"/>
    <property type="match status" value="1"/>
</dbReference>
<dbReference type="Gene3D" id="3.40.50.720">
    <property type="entry name" value="NAD(P)-binding Rossmann-like Domain"/>
    <property type="match status" value="1"/>
</dbReference>
<dbReference type="Pfam" id="PF13602">
    <property type="entry name" value="ADH_zinc_N_2"/>
    <property type="match status" value="1"/>
</dbReference>
<organism evidence="7 9">
    <name type="scientific">Agrilus planipennis</name>
    <name type="common">Emerald ash borer</name>
    <name type="synonym">Agrilus marcopoli</name>
    <dbReference type="NCBI Taxonomy" id="224129"/>
    <lineage>
        <taxon>Eukaryota</taxon>
        <taxon>Metazoa</taxon>
        <taxon>Ecdysozoa</taxon>
        <taxon>Arthropoda</taxon>
        <taxon>Hexapoda</taxon>
        <taxon>Insecta</taxon>
        <taxon>Pterygota</taxon>
        <taxon>Neoptera</taxon>
        <taxon>Endopterygota</taxon>
        <taxon>Coleoptera</taxon>
        <taxon>Polyphaga</taxon>
        <taxon>Elateriformia</taxon>
        <taxon>Buprestoidea</taxon>
        <taxon>Buprestidae</taxon>
        <taxon>Agrilinae</taxon>
        <taxon>Agrilus</taxon>
    </lineage>
</organism>
<dbReference type="SMART" id="SM00829">
    <property type="entry name" value="PKS_ER"/>
    <property type="match status" value="1"/>
</dbReference>
<dbReference type="Gene3D" id="3.90.180.10">
    <property type="entry name" value="Medium-chain alcohol dehydrogenases, catalytic domain"/>
    <property type="match status" value="1"/>
</dbReference>
<evidence type="ECO:0000256" key="2">
    <source>
        <dbReference type="ARBA" id="ARBA00010371"/>
    </source>
</evidence>
<dbReference type="GeneID" id="108738101"/>
<name>A0A1W4WSH3_AGRPL</name>
<keyword evidence="3" id="KW-0809">Transit peptide</keyword>
<dbReference type="PANTHER" id="PTHR11695">
    <property type="entry name" value="ALCOHOL DEHYDROGENASE RELATED"/>
    <property type="match status" value="1"/>
</dbReference>
<dbReference type="SUPFAM" id="SSF51735">
    <property type="entry name" value="NAD(P)-binding Rossmann-fold domains"/>
    <property type="match status" value="1"/>
</dbReference>
<dbReference type="InterPro" id="IPR037397">
    <property type="entry name" value="RTN4IP1"/>
</dbReference>
<keyword evidence="4" id="KW-0560">Oxidoreductase</keyword>
<sequence>MIKIKNTLLPPFPRLFCNRHSNIANKPKTLNKIEAWQIHNYGDLNELQLSQMRTPVITDPDQILIKVEAASLNPIDKAMIGGYGRRIFNLFRENNLEFPLTLGRDFCGEIVEKGHNVGRSYQLGDKVYGFIPLHKQGSHSQFALVNQNHICHKPSHLSHVEAASIPYAAMTAYGGLYIAGGLLMKDVGRCQILLLGASGGVGTMAVQLLKAQKAKVVSTCSADAVPLVKALGADNVFDYHQANYESEVAARGRYDVILDCCKFGFENLPKSWKYTNFVNLNSPLLVNTDEQGLILGLTTSAGNLLSSNIFSILEGRSIRWGFFVPSTSGFQFIDKLVKRQRIKPVIHKVFKFHELPKGLEMLSAGHLRGKIVVDFGENL</sequence>
<accession>A0A1W4WSH3</accession>
<dbReference type="FunFam" id="3.40.50.720:FF:000147">
    <property type="entry name" value="Reticulon-4-interacting protein 1 homolog, mitochondrial"/>
    <property type="match status" value="1"/>
</dbReference>
<evidence type="ECO:0000313" key="7">
    <source>
        <dbReference type="Proteomes" id="UP000192223"/>
    </source>
</evidence>
<evidence type="ECO:0000259" key="6">
    <source>
        <dbReference type="SMART" id="SM00829"/>
    </source>
</evidence>
<evidence type="ECO:0000313" key="8">
    <source>
        <dbReference type="RefSeq" id="XP_018326843.1"/>
    </source>
</evidence>
<feature type="domain" description="Enoyl reductase (ER)" evidence="6">
    <location>
        <begin position="42"/>
        <end position="373"/>
    </location>
</feature>
<evidence type="ECO:0000256" key="4">
    <source>
        <dbReference type="ARBA" id="ARBA00023002"/>
    </source>
</evidence>
<dbReference type="Proteomes" id="UP000192223">
    <property type="component" value="Unplaced"/>
</dbReference>
<dbReference type="KEGG" id="apln:108738101"/>
<dbReference type="InterPro" id="IPR036291">
    <property type="entry name" value="NAD(P)-bd_dom_sf"/>
</dbReference>
<dbReference type="OrthoDB" id="48317at2759"/>
<comment type="similarity">
    <text evidence="2">Belongs to the zinc-containing alcohol dehydrogenase family. Quinone oxidoreductase subfamily.</text>
</comment>
<dbReference type="GO" id="GO:0016491">
    <property type="term" value="F:oxidoreductase activity"/>
    <property type="evidence" value="ECO:0007669"/>
    <property type="project" value="UniProtKB-KW"/>
</dbReference>
<evidence type="ECO:0000256" key="1">
    <source>
        <dbReference type="ARBA" id="ARBA00004173"/>
    </source>
</evidence>
<comment type="subcellular location">
    <subcellularLocation>
        <location evidence="1">Mitochondrion</location>
    </subcellularLocation>
</comment>
<dbReference type="CDD" id="cd08248">
    <property type="entry name" value="RTN4I1"/>
    <property type="match status" value="1"/>
</dbReference>
<dbReference type="InterPro" id="IPR013154">
    <property type="entry name" value="ADH-like_N"/>
</dbReference>
<reference evidence="8 9" key="1">
    <citation type="submission" date="2025-04" db="UniProtKB">
        <authorList>
            <consortium name="RefSeq"/>
        </authorList>
    </citation>
    <scope>IDENTIFICATION</scope>
    <source>
        <tissue evidence="8 9">Entire body</tissue>
    </source>
</reference>
<dbReference type="InterPro" id="IPR050700">
    <property type="entry name" value="YIM1/Zinc_Alcohol_DH_Fams"/>
</dbReference>
<keyword evidence="5" id="KW-0496">Mitochondrion</keyword>
<gene>
    <name evidence="8 9" type="primary">LOC108738101</name>
</gene>
<dbReference type="AlphaFoldDB" id="A0A1W4WSH3"/>
<dbReference type="RefSeq" id="XP_018326843.1">
    <property type="nucleotide sequence ID" value="XM_018471341.2"/>
</dbReference>
<dbReference type="STRING" id="224129.A0A1W4WSH3"/>
<proteinExistence type="inferred from homology"/>
<evidence type="ECO:0000256" key="3">
    <source>
        <dbReference type="ARBA" id="ARBA00022946"/>
    </source>
</evidence>
<dbReference type="PANTHER" id="PTHR11695:SF294">
    <property type="entry name" value="RETICULON-4-INTERACTING PROTEIN 1, MITOCHONDRIAL"/>
    <property type="match status" value="1"/>
</dbReference>
<dbReference type="RefSeq" id="XP_018326844.1">
    <property type="nucleotide sequence ID" value="XM_018471342.2"/>
</dbReference>
<dbReference type="Pfam" id="PF08240">
    <property type="entry name" value="ADH_N"/>
    <property type="match status" value="1"/>
</dbReference>
<protein>
    <submittedName>
        <fullName evidence="8 9">Reticulon-4-interacting protein 1 homolog, mitochondrial-like isoform X1</fullName>
    </submittedName>
</protein>
<dbReference type="InterPro" id="IPR011032">
    <property type="entry name" value="GroES-like_sf"/>
</dbReference>
<dbReference type="GO" id="GO:0005739">
    <property type="term" value="C:mitochondrion"/>
    <property type="evidence" value="ECO:0007669"/>
    <property type="project" value="UniProtKB-SubCell"/>
</dbReference>
<evidence type="ECO:0000256" key="5">
    <source>
        <dbReference type="ARBA" id="ARBA00023128"/>
    </source>
</evidence>
<evidence type="ECO:0000313" key="9">
    <source>
        <dbReference type="RefSeq" id="XP_018326844.1"/>
    </source>
</evidence>